<keyword evidence="3" id="KW-1185">Reference proteome</keyword>
<protein>
    <submittedName>
        <fullName evidence="2">Uncharacterized protein</fullName>
    </submittedName>
</protein>
<accession>A0A8H4B1M8</accession>
<proteinExistence type="predicted"/>
<name>A0A8H4B1M8_GIGMA</name>
<dbReference type="Proteomes" id="UP000439903">
    <property type="component" value="Unassembled WGS sequence"/>
</dbReference>
<dbReference type="EMBL" id="WTPW01000064">
    <property type="protein sequence ID" value="KAF0552614.1"/>
    <property type="molecule type" value="Genomic_DNA"/>
</dbReference>
<sequence length="102" mass="11583">MEDNKRQDWSFDEIPDEFNSENFQESINNLDDLILDISPVIESSVNLIQDSNSNDNTTTNSSSNNDTNINSNLNDTNTNSNSNDTNTIRSRIYNLVDPKFGF</sequence>
<evidence type="ECO:0000313" key="3">
    <source>
        <dbReference type="Proteomes" id="UP000439903"/>
    </source>
</evidence>
<dbReference type="AlphaFoldDB" id="A0A8H4B1M8"/>
<organism evidence="2 3">
    <name type="scientific">Gigaspora margarita</name>
    <dbReference type="NCBI Taxonomy" id="4874"/>
    <lineage>
        <taxon>Eukaryota</taxon>
        <taxon>Fungi</taxon>
        <taxon>Fungi incertae sedis</taxon>
        <taxon>Mucoromycota</taxon>
        <taxon>Glomeromycotina</taxon>
        <taxon>Glomeromycetes</taxon>
        <taxon>Diversisporales</taxon>
        <taxon>Gigasporaceae</taxon>
        <taxon>Gigaspora</taxon>
    </lineage>
</organism>
<comment type="caution">
    <text evidence="2">The sequence shown here is derived from an EMBL/GenBank/DDBJ whole genome shotgun (WGS) entry which is preliminary data.</text>
</comment>
<feature type="region of interest" description="Disordered" evidence="1">
    <location>
        <begin position="49"/>
        <end position="86"/>
    </location>
</feature>
<gene>
    <name evidence="2" type="ORF">F8M41_021471</name>
</gene>
<evidence type="ECO:0000313" key="2">
    <source>
        <dbReference type="EMBL" id="KAF0552614.1"/>
    </source>
</evidence>
<evidence type="ECO:0000256" key="1">
    <source>
        <dbReference type="SAM" id="MobiDB-lite"/>
    </source>
</evidence>
<reference evidence="2 3" key="1">
    <citation type="journal article" date="2019" name="Environ. Microbiol.">
        <title>At the nexus of three kingdoms: the genome of the mycorrhizal fungus Gigaspora margarita provides insights into plant, endobacterial and fungal interactions.</title>
        <authorList>
            <person name="Venice F."/>
            <person name="Ghignone S."/>
            <person name="Salvioli di Fossalunga A."/>
            <person name="Amselem J."/>
            <person name="Novero M."/>
            <person name="Xianan X."/>
            <person name="Sedzielewska Toro K."/>
            <person name="Morin E."/>
            <person name="Lipzen A."/>
            <person name="Grigoriev I.V."/>
            <person name="Henrissat B."/>
            <person name="Martin F.M."/>
            <person name="Bonfante P."/>
        </authorList>
    </citation>
    <scope>NUCLEOTIDE SEQUENCE [LARGE SCALE GENOMIC DNA]</scope>
    <source>
        <strain evidence="2 3">BEG34</strain>
    </source>
</reference>
<feature type="compositionally biased region" description="Low complexity" evidence="1">
    <location>
        <begin position="50"/>
        <end position="86"/>
    </location>
</feature>